<reference evidence="1" key="1">
    <citation type="submission" date="2018-05" db="EMBL/GenBank/DDBJ databases">
        <authorList>
            <person name="Lanie J.A."/>
            <person name="Ng W.-L."/>
            <person name="Kazmierczak K.M."/>
            <person name="Andrzejewski T.M."/>
            <person name="Davidsen T.M."/>
            <person name="Wayne K.J."/>
            <person name="Tettelin H."/>
            <person name="Glass J.I."/>
            <person name="Rusch D."/>
            <person name="Podicherti R."/>
            <person name="Tsui H.-C.T."/>
            <person name="Winkler M.E."/>
        </authorList>
    </citation>
    <scope>NUCLEOTIDE SEQUENCE</scope>
</reference>
<gene>
    <name evidence="1" type="ORF">METZ01_LOCUS343849</name>
</gene>
<sequence length="52" mass="5876">MTSPTDSINDEYKAARTGAALRDASHWGRLWIRGADHLDFLHRMTTNSFNGL</sequence>
<dbReference type="Gene3D" id="3.30.1360.120">
    <property type="entry name" value="Probable tRNA modification gtpase trme, domain 1"/>
    <property type="match status" value="1"/>
</dbReference>
<name>A0A382R1J5_9ZZZZ</name>
<dbReference type="InterPro" id="IPR027266">
    <property type="entry name" value="TrmE/GcvT-like"/>
</dbReference>
<accession>A0A382R1J5</accession>
<dbReference type="SUPFAM" id="SSF103025">
    <property type="entry name" value="Folate-binding domain"/>
    <property type="match status" value="1"/>
</dbReference>
<organism evidence="1">
    <name type="scientific">marine metagenome</name>
    <dbReference type="NCBI Taxonomy" id="408172"/>
    <lineage>
        <taxon>unclassified sequences</taxon>
        <taxon>metagenomes</taxon>
        <taxon>ecological metagenomes</taxon>
    </lineage>
</organism>
<dbReference type="EMBL" id="UINC01118100">
    <property type="protein sequence ID" value="SVC90995.1"/>
    <property type="molecule type" value="Genomic_DNA"/>
</dbReference>
<evidence type="ECO:0000313" key="1">
    <source>
        <dbReference type="EMBL" id="SVC90995.1"/>
    </source>
</evidence>
<dbReference type="AlphaFoldDB" id="A0A382R1J5"/>
<feature type="non-terminal residue" evidence="1">
    <location>
        <position position="52"/>
    </location>
</feature>
<proteinExistence type="predicted"/>
<protein>
    <submittedName>
        <fullName evidence="1">Uncharacterized protein</fullName>
    </submittedName>
</protein>